<comment type="caution">
    <text evidence="9">The sequence shown here is derived from an EMBL/GenBank/DDBJ whole genome shotgun (WGS) entry which is preliminary data.</text>
</comment>
<dbReference type="InterPro" id="IPR051588">
    <property type="entry name" value="Cobalamin_Transport"/>
</dbReference>
<evidence type="ECO:0000259" key="8">
    <source>
        <dbReference type="PROSITE" id="PS50847"/>
    </source>
</evidence>
<dbReference type="Pfam" id="PF00746">
    <property type="entry name" value="Gram_pos_anchor"/>
    <property type="match status" value="1"/>
</dbReference>
<sequence>MSLSIFTHAPPIRGAFFVGIKSLAKVFKIFSLEIGGFTMQKIIKQLAVIFSVLLVISNLVFLQPQISYAQALDAGVTITALDEEGERVLPLTAISIDEGDTAFDVLLEAGELHNLEITYDEYDFGVFITGIGDAVQTDSEWWSFNVYGHGPDVGASSYQVTNGEHILFTLTDEFSPTVPVIVSAVDMNENDVIPETEVTVMEGASAYDALYQAAKEHQVEIEATIDDEYFTFINNLGEIALEENEFWNISVNDEPLMTSIVAHQVQSGEHVQLEVQAWESNDEELDEETETDETTTNSELPVITNEVIQESIAGITNYISEYNISIEYGNEWWAWGVAHTEQGLPSSYVTSVEQKVKELDGEFRSIFDLEKVIIGLSAANADATNVAGYNLIEKLLNHRSFENPSINMAIYGLLALDSGSYDVPDEARDHLIDFILDSELENGGWALFGDRPTADITGMVLISLAPYQDRQEVKGAIERAVTYLSAAQDDTGGYYESFNGGDSSESVSQVITGLAAVGVDPTGNDFTKDGGNLVQHLLKFKQDDGGYSHLIDDTYSMGMSTQQALLAFFAYQKYVNGEGSVYQFNTQSDDGQDDEEEKKEEEPDPSGEDGKGGSEDGTDDNGDDNGSVNDDDQNGNDENKEGEKEEPKKKAGTTDENPEGKKLPQTATNTMNILFIGLVLLLVGASLFMVYQRKKA</sequence>
<dbReference type="GO" id="GO:0015889">
    <property type="term" value="P:cobalamin transport"/>
    <property type="evidence" value="ECO:0007669"/>
    <property type="project" value="TreeGrafter"/>
</dbReference>
<evidence type="ECO:0000256" key="1">
    <source>
        <dbReference type="ARBA" id="ARBA00004168"/>
    </source>
</evidence>
<gene>
    <name evidence="9" type="ORF">GMD78_03640</name>
</gene>
<evidence type="ECO:0000313" key="9">
    <source>
        <dbReference type="EMBL" id="MUK87492.1"/>
    </source>
</evidence>
<evidence type="ECO:0000256" key="5">
    <source>
        <dbReference type="ARBA" id="ARBA00023088"/>
    </source>
</evidence>
<protein>
    <submittedName>
        <fullName evidence="9">DUF4430 domain-containing protein</fullName>
    </submittedName>
</protein>
<dbReference type="PANTHER" id="PTHR10559">
    <property type="entry name" value="TRANSCOBALAMIN-1/GASTRIC INTRINSIC FACTOR"/>
    <property type="match status" value="1"/>
</dbReference>
<dbReference type="Pfam" id="PF13243">
    <property type="entry name" value="SQHop_cyclase_C"/>
    <property type="match status" value="1"/>
</dbReference>
<feature type="compositionally biased region" description="Basic and acidic residues" evidence="6">
    <location>
        <begin position="637"/>
        <end position="662"/>
    </location>
</feature>
<dbReference type="SUPFAM" id="SSF48239">
    <property type="entry name" value="Terpenoid cyclases/Protein prenyltransferases"/>
    <property type="match status" value="1"/>
</dbReference>
<feature type="region of interest" description="Disordered" evidence="6">
    <location>
        <begin position="582"/>
        <end position="665"/>
    </location>
</feature>
<dbReference type="InterPro" id="IPR008930">
    <property type="entry name" value="Terpenoid_cyclase/PrenylTrfase"/>
</dbReference>
<comment type="subcellular location">
    <subcellularLocation>
        <location evidence="1">Secreted</location>
        <location evidence="1">Cell wall</location>
        <topology evidence="1">Peptidoglycan-anchor</topology>
    </subcellularLocation>
</comment>
<dbReference type="EMBL" id="WOCA01000002">
    <property type="protein sequence ID" value="MUK87492.1"/>
    <property type="molecule type" value="Genomic_DNA"/>
</dbReference>
<feature type="domain" description="Gram-positive cocci surface proteins LPxTG" evidence="8">
    <location>
        <begin position="663"/>
        <end position="696"/>
    </location>
</feature>
<keyword evidence="2" id="KW-0134">Cell wall</keyword>
<keyword evidence="5" id="KW-0572">Peptidoglycan-anchor</keyword>
<keyword evidence="3" id="KW-0964">Secreted</keyword>
<dbReference type="PROSITE" id="PS50847">
    <property type="entry name" value="GRAM_POS_ANCHORING"/>
    <property type="match status" value="1"/>
</dbReference>
<dbReference type="AlphaFoldDB" id="A0A6N8FCV3"/>
<dbReference type="Pfam" id="PF14478">
    <property type="entry name" value="DUF4430"/>
    <property type="match status" value="2"/>
</dbReference>
<feature type="compositionally biased region" description="Acidic residues" evidence="6">
    <location>
        <begin position="616"/>
        <end position="635"/>
    </location>
</feature>
<reference evidence="9 10" key="1">
    <citation type="submission" date="2019-11" db="EMBL/GenBank/DDBJ databases">
        <authorList>
            <person name="Li X."/>
        </authorList>
    </citation>
    <scope>NUCLEOTIDE SEQUENCE [LARGE SCALE GENOMIC DNA]</scope>
    <source>
        <strain evidence="9 10">L9</strain>
    </source>
</reference>
<dbReference type="Gene3D" id="2.170.130.30">
    <property type="match status" value="2"/>
</dbReference>
<dbReference type="InterPro" id="IPR027954">
    <property type="entry name" value="Transcobalamin-like_C"/>
</dbReference>
<dbReference type="NCBIfam" id="TIGR01167">
    <property type="entry name" value="LPXTG_anchor"/>
    <property type="match status" value="1"/>
</dbReference>
<keyword evidence="7" id="KW-0472">Membrane</keyword>
<evidence type="ECO:0000256" key="6">
    <source>
        <dbReference type="SAM" id="MobiDB-lite"/>
    </source>
</evidence>
<feature type="transmembrane region" description="Helical" evidence="7">
    <location>
        <begin position="671"/>
        <end position="691"/>
    </location>
</feature>
<evidence type="ECO:0000256" key="7">
    <source>
        <dbReference type="SAM" id="Phobius"/>
    </source>
</evidence>
<name>A0A6N8FCV3_9BACI</name>
<dbReference type="InterPro" id="IPR019931">
    <property type="entry name" value="LPXTG_anchor"/>
</dbReference>
<dbReference type="GO" id="GO:0031419">
    <property type="term" value="F:cobalamin binding"/>
    <property type="evidence" value="ECO:0007669"/>
    <property type="project" value="TreeGrafter"/>
</dbReference>
<feature type="compositionally biased region" description="Acidic residues" evidence="6">
    <location>
        <begin position="590"/>
        <end position="607"/>
    </location>
</feature>
<accession>A0A6N8FCV3</accession>
<evidence type="ECO:0000313" key="10">
    <source>
        <dbReference type="Proteomes" id="UP000469125"/>
    </source>
</evidence>
<proteinExistence type="predicted"/>
<dbReference type="Proteomes" id="UP000469125">
    <property type="component" value="Unassembled WGS sequence"/>
</dbReference>
<organism evidence="9 10">
    <name type="scientific">Ornithinibacillus caprae</name>
    <dbReference type="NCBI Taxonomy" id="2678566"/>
    <lineage>
        <taxon>Bacteria</taxon>
        <taxon>Bacillati</taxon>
        <taxon>Bacillota</taxon>
        <taxon>Bacilli</taxon>
        <taxon>Bacillales</taxon>
        <taxon>Bacillaceae</taxon>
        <taxon>Ornithinibacillus</taxon>
    </lineage>
</organism>
<evidence type="ECO:0000256" key="3">
    <source>
        <dbReference type="ARBA" id="ARBA00022525"/>
    </source>
</evidence>
<keyword evidence="4" id="KW-0732">Signal</keyword>
<evidence type="ECO:0000256" key="2">
    <source>
        <dbReference type="ARBA" id="ARBA00022512"/>
    </source>
</evidence>
<dbReference type="CDD" id="cd00688">
    <property type="entry name" value="ISOPREN_C2_like"/>
    <property type="match status" value="1"/>
</dbReference>
<dbReference type="PANTHER" id="PTHR10559:SF18">
    <property type="entry name" value="TRANSCOBALAMIN II"/>
    <property type="match status" value="1"/>
</dbReference>
<dbReference type="GO" id="GO:0005615">
    <property type="term" value="C:extracellular space"/>
    <property type="evidence" value="ECO:0007669"/>
    <property type="project" value="TreeGrafter"/>
</dbReference>
<keyword evidence="10" id="KW-1185">Reference proteome</keyword>
<keyword evidence="7" id="KW-1133">Transmembrane helix</keyword>
<keyword evidence="7" id="KW-0812">Transmembrane</keyword>
<dbReference type="InterPro" id="IPR032696">
    <property type="entry name" value="SQ_cyclase_C"/>
</dbReference>
<evidence type="ECO:0000256" key="4">
    <source>
        <dbReference type="ARBA" id="ARBA00022729"/>
    </source>
</evidence>
<dbReference type="Gene3D" id="1.50.10.20">
    <property type="match status" value="1"/>
</dbReference>